<gene>
    <name evidence="2" type="ORF">SAMN04488525_103429</name>
</gene>
<dbReference type="AlphaFoldDB" id="A0AB38A0X9"/>
<evidence type="ECO:0000313" key="2">
    <source>
        <dbReference type="EMBL" id="SEA55519.1"/>
    </source>
</evidence>
<proteinExistence type="predicted"/>
<accession>A0AB38A0X9</accession>
<feature type="transmembrane region" description="Helical" evidence="1">
    <location>
        <begin position="37"/>
        <end position="55"/>
    </location>
</feature>
<evidence type="ECO:0000313" key="3">
    <source>
        <dbReference type="Proteomes" id="UP000199042"/>
    </source>
</evidence>
<keyword evidence="3" id="KW-1185">Reference proteome</keyword>
<reference evidence="2 3" key="1">
    <citation type="submission" date="2016-10" db="EMBL/GenBank/DDBJ databases">
        <authorList>
            <person name="Varghese N."/>
            <person name="Submissions S."/>
        </authorList>
    </citation>
    <scope>NUCLEOTIDE SEQUENCE [LARGE SCALE GENOMIC DNA]</scope>
    <source>
        <strain evidence="2 3">DSM 14526</strain>
    </source>
</reference>
<keyword evidence="1" id="KW-0812">Transmembrane</keyword>
<comment type="caution">
    <text evidence="2">The sequence shown here is derived from an EMBL/GenBank/DDBJ whole genome shotgun (WGS) entry which is preliminary data.</text>
</comment>
<dbReference type="EMBL" id="FNQH01000003">
    <property type="protein sequence ID" value="SEA55519.1"/>
    <property type="molecule type" value="Genomic_DNA"/>
</dbReference>
<feature type="transmembrane region" description="Helical" evidence="1">
    <location>
        <begin position="6"/>
        <end position="28"/>
    </location>
</feature>
<name>A0AB38A0X9_9LACT</name>
<keyword evidence="1" id="KW-1133">Transmembrane helix</keyword>
<protein>
    <submittedName>
        <fullName evidence="2">Uncharacterized protein</fullName>
    </submittedName>
</protein>
<sequence length="304" mass="35632">MRTVETYLLYGLVLYYSVLVLVAVVMFLRKNKVSRSMAYEWIIMFLLPFSGLFYLKFPIFDSQNTAGLDSFSSESKQKRQKIYITDVAKDKEIISIQDVLAINSVYEKRNVVMDLFSYDSAQYVKELQVALMDSDTEVSHYASAAIVGMKDRLEGKMFSTKKDFGSNPSDENAHRYLVSIKAYIESGALNVSMIRKYERNFCMFMEEWEEHDSTHKQEWFPIYLEYLTHLGDSEKALILAERFVKETKSQDAYIAALKATHSFQKTNDFQRYLSELRKENIVFTDYHYDILQFFLQNEVKDDKS</sequence>
<organism evidence="2 3">
    <name type="scientific">Trichococcus collinsii</name>
    <dbReference type="NCBI Taxonomy" id="157076"/>
    <lineage>
        <taxon>Bacteria</taxon>
        <taxon>Bacillati</taxon>
        <taxon>Bacillota</taxon>
        <taxon>Bacilli</taxon>
        <taxon>Lactobacillales</taxon>
        <taxon>Carnobacteriaceae</taxon>
        <taxon>Trichococcus</taxon>
    </lineage>
</organism>
<keyword evidence="1" id="KW-0472">Membrane</keyword>
<dbReference type="RefSeq" id="WP_086985885.1">
    <property type="nucleotide sequence ID" value="NZ_FJNA01000001.1"/>
</dbReference>
<dbReference type="Proteomes" id="UP000199042">
    <property type="component" value="Unassembled WGS sequence"/>
</dbReference>
<evidence type="ECO:0000256" key="1">
    <source>
        <dbReference type="SAM" id="Phobius"/>
    </source>
</evidence>